<sequence>MKSQKIILIFEIILCILVGIGMFLISHFIYADAFRINFVISLLTSWIVITLIDWKKEINTVQPKVRWFTVLLIIITIAGFIAYKPDFSYREGKGIVVQHGYKNLSELQDKSIISFGLKNTRLVPNAYLYTGEKNNVKYYILLSPIDGKIEIKKIGDGNYLDEYFEMK</sequence>
<comment type="caution">
    <text evidence="2">The sequence shown here is derived from an EMBL/GenBank/DDBJ whole genome shotgun (WGS) entry which is preliminary data.</text>
</comment>
<evidence type="ECO:0000313" key="2">
    <source>
        <dbReference type="EMBL" id="MSS42679.1"/>
    </source>
</evidence>
<accession>A0A844FFA8</accession>
<dbReference type="RefSeq" id="WP_154482885.1">
    <property type="nucleotide sequence ID" value="NZ_VULR01000003.1"/>
</dbReference>
<feature type="transmembrane region" description="Helical" evidence="1">
    <location>
        <begin position="36"/>
        <end position="53"/>
    </location>
</feature>
<evidence type="ECO:0000256" key="1">
    <source>
        <dbReference type="SAM" id="Phobius"/>
    </source>
</evidence>
<name>A0A844FFA8_9FIRM</name>
<feature type="transmembrane region" description="Helical" evidence="1">
    <location>
        <begin position="7"/>
        <end position="30"/>
    </location>
</feature>
<keyword evidence="1" id="KW-0812">Transmembrane</keyword>
<keyword evidence="1" id="KW-1133">Transmembrane helix</keyword>
<dbReference type="OrthoDB" id="3243324at2"/>
<proteinExistence type="predicted"/>
<reference evidence="2 3" key="1">
    <citation type="submission" date="2019-08" db="EMBL/GenBank/DDBJ databases">
        <title>In-depth cultivation of the pig gut microbiome towards novel bacterial diversity and tailored functional studies.</title>
        <authorList>
            <person name="Wylensek D."/>
            <person name="Hitch T.C.A."/>
            <person name="Clavel T."/>
        </authorList>
    </citation>
    <scope>NUCLEOTIDE SEQUENCE [LARGE SCALE GENOMIC DNA]</scope>
    <source>
        <strain evidence="2 3">Med78-601-WT-4W-RMD-3</strain>
    </source>
</reference>
<dbReference type="Proteomes" id="UP000462760">
    <property type="component" value="Unassembled WGS sequence"/>
</dbReference>
<evidence type="ECO:0000313" key="3">
    <source>
        <dbReference type="Proteomes" id="UP000462760"/>
    </source>
</evidence>
<keyword evidence="1" id="KW-0472">Membrane</keyword>
<dbReference type="AlphaFoldDB" id="A0A844FFA8"/>
<protein>
    <submittedName>
        <fullName evidence="2">Uncharacterized protein</fullName>
    </submittedName>
</protein>
<organism evidence="2 3">
    <name type="scientific">Anaerosalibacter bizertensis</name>
    <dbReference type="NCBI Taxonomy" id="932217"/>
    <lineage>
        <taxon>Bacteria</taxon>
        <taxon>Bacillati</taxon>
        <taxon>Bacillota</taxon>
        <taxon>Tissierellia</taxon>
        <taxon>Tissierellales</taxon>
        <taxon>Sporanaerobacteraceae</taxon>
        <taxon>Anaerosalibacter</taxon>
    </lineage>
</organism>
<gene>
    <name evidence="2" type="ORF">FYJ27_02875</name>
</gene>
<feature type="transmembrane region" description="Helical" evidence="1">
    <location>
        <begin position="65"/>
        <end position="83"/>
    </location>
</feature>
<dbReference type="EMBL" id="VULR01000003">
    <property type="protein sequence ID" value="MSS42679.1"/>
    <property type="molecule type" value="Genomic_DNA"/>
</dbReference>